<dbReference type="OrthoDB" id="642193at2759"/>
<evidence type="ECO:0000313" key="8">
    <source>
        <dbReference type="Proteomes" id="UP000265515"/>
    </source>
</evidence>
<feature type="compositionally biased region" description="Basic and acidic residues" evidence="5">
    <location>
        <begin position="512"/>
        <end position="523"/>
    </location>
</feature>
<dbReference type="InterPro" id="IPR016159">
    <property type="entry name" value="Cullin_repeat-like_dom_sf"/>
</dbReference>
<feature type="domain" description="Exocyst component Exo84 C-terminal" evidence="6">
    <location>
        <begin position="173"/>
        <end position="387"/>
    </location>
</feature>
<feature type="region of interest" description="Disordered" evidence="5">
    <location>
        <begin position="504"/>
        <end position="523"/>
    </location>
</feature>
<accession>A0A388LPM2</accession>
<keyword evidence="3" id="KW-0268">Exocytosis</keyword>
<dbReference type="Gene3D" id="1.20.58.1210">
    <property type="entry name" value="Exo84p, N-terminal helical domain"/>
    <property type="match status" value="1"/>
</dbReference>
<evidence type="ECO:0000256" key="4">
    <source>
        <dbReference type="ARBA" id="ARBA00022927"/>
    </source>
</evidence>
<keyword evidence="2" id="KW-0813">Transport</keyword>
<evidence type="ECO:0000256" key="2">
    <source>
        <dbReference type="ARBA" id="ARBA00022448"/>
    </source>
</evidence>
<dbReference type="GO" id="GO:0006893">
    <property type="term" value="P:Golgi to plasma membrane transport"/>
    <property type="evidence" value="ECO:0007669"/>
    <property type="project" value="TreeGrafter"/>
</dbReference>
<dbReference type="FunFam" id="1.20.58.1220:FF:000001">
    <property type="entry name" value="Exocyst complex component EXO84B"/>
    <property type="match status" value="1"/>
</dbReference>
<dbReference type="SUPFAM" id="SSF74788">
    <property type="entry name" value="Cullin repeat-like"/>
    <property type="match status" value="1"/>
</dbReference>
<dbReference type="GO" id="GO:0000145">
    <property type="term" value="C:exocyst"/>
    <property type="evidence" value="ECO:0007669"/>
    <property type="project" value="InterPro"/>
</dbReference>
<dbReference type="InterPro" id="IPR042560">
    <property type="entry name" value="Exo84_C_2"/>
</dbReference>
<comment type="caution">
    <text evidence="7">The sequence shown here is derived from an EMBL/GenBank/DDBJ whole genome shotgun (WGS) entry which is preliminary data.</text>
</comment>
<dbReference type="Pfam" id="PF16528">
    <property type="entry name" value="Exo84_C"/>
    <property type="match status" value="1"/>
</dbReference>
<feature type="compositionally biased region" description="Polar residues" evidence="5">
    <location>
        <begin position="1"/>
        <end position="10"/>
    </location>
</feature>
<organism evidence="7 8">
    <name type="scientific">Chara braunii</name>
    <name type="common">Braun's stonewort</name>
    <dbReference type="NCBI Taxonomy" id="69332"/>
    <lineage>
        <taxon>Eukaryota</taxon>
        <taxon>Viridiplantae</taxon>
        <taxon>Streptophyta</taxon>
        <taxon>Charophyceae</taxon>
        <taxon>Charales</taxon>
        <taxon>Characeae</taxon>
        <taxon>Chara</taxon>
    </lineage>
</organism>
<dbReference type="EMBL" id="BFEA01000471">
    <property type="protein sequence ID" value="GBG84296.1"/>
    <property type="molecule type" value="Genomic_DNA"/>
</dbReference>
<dbReference type="AlphaFoldDB" id="A0A388LPM2"/>
<gene>
    <name evidence="7" type="ORF">CBR_g38266</name>
</gene>
<sequence>MSGHTKTSVRSIERSAEPHGRGERGEVRSGKGGLVEGGVVLEDLRVFESDSFDGEKYVQSTCQSMSEKNIRQLCAGLLELRRISAEEMRKSVYTNYAAFIRTSKEISDLEGELLQMRNLLSAQASLIHGLVEVGSPTGVLSVREGSGPSSSSLDEVDLLEDELEPSVADERAAELPDILDVLLAERKVEDALSLLEEGEKLVSESQNGGHQGGDEDMLSHEAAAALHLALSERRTRLAEQLAESAQQPSVRGAELRAAISALGRLGDGARAHSLLLNSHRERLRNNVRSLRPSGTSYGGAYTAALSQMVFSAIAAAASDSVAVFGDQPAHASELVLWAHAETERCANLLRRHVLSASAAAGGLRAAAECVQIALGYCSLLEESGLALTPVLSKLVRPSVEEAVAANLDRIKESVAALAAVDDWSLTLPQPSQRGVGRTPYSMSANLKLTSSAHKLYSMVQEFLDDVTPVVGMQLTGPTLDGLAQLFEGYVRLLMKALPPTIDDDEYEGVENGEGHGEGHGDGGRVRIAETEAQQLALLGNAAALADELLPRASMQLSRSAPGSAQSTTPTSSQGAAGVHLGGTVGARKGRTLGATTRSQSSSEQQALRRRLQRAVDKLRDAICARVMANLMYGEDSECRPNAELYVRADPKKWEHEQMASTPFVQLFAALTSVAKTAAEVLVNRDRVVTLMLMRLTEALVIALMGDDAFWTVMESNERPLGHIGLQQFILDMHFLMQAANVGRYSSRAMREVAVEAINRAINAYSAQGEDAGSFLQTDQWFQGKAQDALKQLFREWSVPQRTGFESCPDSPTHSISSHHSHGSEVPSP</sequence>
<dbReference type="Gramene" id="GBG84296">
    <property type="protein sequence ID" value="GBG84296"/>
    <property type="gene ID" value="CBR_g38266"/>
</dbReference>
<dbReference type="STRING" id="69332.A0A388LPM2"/>
<dbReference type="Gene3D" id="1.20.58.1220">
    <property type="entry name" value="Exo84p, C-terminal helical domain"/>
    <property type="match status" value="1"/>
</dbReference>
<dbReference type="GO" id="GO:0015031">
    <property type="term" value="P:protein transport"/>
    <property type="evidence" value="ECO:0007669"/>
    <property type="project" value="UniProtKB-KW"/>
</dbReference>
<feature type="compositionally biased region" description="Polar residues" evidence="5">
    <location>
        <begin position="555"/>
        <end position="574"/>
    </location>
</feature>
<evidence type="ECO:0000256" key="5">
    <source>
        <dbReference type="SAM" id="MobiDB-lite"/>
    </source>
</evidence>
<dbReference type="GO" id="GO:0006887">
    <property type="term" value="P:exocytosis"/>
    <property type="evidence" value="ECO:0007669"/>
    <property type="project" value="UniProtKB-KW"/>
</dbReference>
<dbReference type="InterPro" id="IPR032403">
    <property type="entry name" value="Exo84_C"/>
</dbReference>
<dbReference type="Pfam" id="PF08700">
    <property type="entry name" value="VPS51_Exo84_N"/>
    <property type="match status" value="1"/>
</dbReference>
<evidence type="ECO:0000256" key="1">
    <source>
        <dbReference type="ARBA" id="ARBA00007210"/>
    </source>
</evidence>
<comment type="similarity">
    <text evidence="1">Belongs to the EXO84 family.</text>
</comment>
<protein>
    <recommendedName>
        <fullName evidence="6">Exocyst component Exo84 C-terminal domain-containing protein</fullName>
    </recommendedName>
</protein>
<keyword evidence="4" id="KW-0653">Protein transport</keyword>
<dbReference type="PANTHER" id="PTHR21426:SF12">
    <property type="entry name" value="EXOCYST COMPLEX COMPONENT 8"/>
    <property type="match status" value="1"/>
</dbReference>
<evidence type="ECO:0000313" key="7">
    <source>
        <dbReference type="EMBL" id="GBG84296.1"/>
    </source>
</evidence>
<reference evidence="7 8" key="1">
    <citation type="journal article" date="2018" name="Cell">
        <title>The Chara Genome: Secondary Complexity and Implications for Plant Terrestrialization.</title>
        <authorList>
            <person name="Nishiyama T."/>
            <person name="Sakayama H."/>
            <person name="Vries J.D."/>
            <person name="Buschmann H."/>
            <person name="Saint-Marcoux D."/>
            <person name="Ullrich K.K."/>
            <person name="Haas F.B."/>
            <person name="Vanderstraeten L."/>
            <person name="Becker D."/>
            <person name="Lang D."/>
            <person name="Vosolsobe S."/>
            <person name="Rombauts S."/>
            <person name="Wilhelmsson P.K.I."/>
            <person name="Janitza P."/>
            <person name="Kern R."/>
            <person name="Heyl A."/>
            <person name="Rumpler F."/>
            <person name="Villalobos L.I.A.C."/>
            <person name="Clay J.M."/>
            <person name="Skokan R."/>
            <person name="Toyoda A."/>
            <person name="Suzuki Y."/>
            <person name="Kagoshima H."/>
            <person name="Schijlen E."/>
            <person name="Tajeshwar N."/>
            <person name="Catarino B."/>
            <person name="Hetherington A.J."/>
            <person name="Saltykova A."/>
            <person name="Bonnot C."/>
            <person name="Breuninger H."/>
            <person name="Symeonidi A."/>
            <person name="Radhakrishnan G.V."/>
            <person name="Van Nieuwerburgh F."/>
            <person name="Deforce D."/>
            <person name="Chang C."/>
            <person name="Karol K.G."/>
            <person name="Hedrich R."/>
            <person name="Ulvskov P."/>
            <person name="Glockner G."/>
            <person name="Delwiche C.F."/>
            <person name="Petrasek J."/>
            <person name="Van de Peer Y."/>
            <person name="Friml J."/>
            <person name="Beilby M."/>
            <person name="Dolan L."/>
            <person name="Kohara Y."/>
            <person name="Sugano S."/>
            <person name="Fujiyama A."/>
            <person name="Delaux P.-M."/>
            <person name="Quint M."/>
            <person name="TheiBen G."/>
            <person name="Hagemann M."/>
            <person name="Harholt J."/>
            <person name="Dunand C."/>
            <person name="Zachgo S."/>
            <person name="Langdale J."/>
            <person name="Maumus F."/>
            <person name="Straeten D.V.D."/>
            <person name="Gould S.B."/>
            <person name="Rensing S.A."/>
        </authorList>
    </citation>
    <scope>NUCLEOTIDE SEQUENCE [LARGE SCALE GENOMIC DNA]</scope>
    <source>
        <strain evidence="7 8">S276</strain>
    </source>
</reference>
<feature type="region of interest" description="Disordered" evidence="5">
    <location>
        <begin position="555"/>
        <end position="608"/>
    </location>
</feature>
<evidence type="ECO:0000259" key="6">
    <source>
        <dbReference type="Pfam" id="PF16528"/>
    </source>
</evidence>
<proteinExistence type="inferred from homology"/>
<feature type="compositionally biased region" description="Basic and acidic residues" evidence="5">
    <location>
        <begin position="11"/>
        <end position="29"/>
    </location>
</feature>
<dbReference type="InterPro" id="IPR042561">
    <property type="entry name" value="Exo84_C_1"/>
</dbReference>
<dbReference type="Proteomes" id="UP000265515">
    <property type="component" value="Unassembled WGS sequence"/>
</dbReference>
<dbReference type="PANTHER" id="PTHR21426">
    <property type="entry name" value="EXOCYST COMPLEX COMPONENT 8"/>
    <property type="match status" value="1"/>
</dbReference>
<feature type="region of interest" description="Disordered" evidence="5">
    <location>
        <begin position="1"/>
        <end position="31"/>
    </location>
</feature>
<dbReference type="OMA" id="FTEICLD"/>
<feature type="region of interest" description="Disordered" evidence="5">
    <location>
        <begin position="803"/>
        <end position="828"/>
    </location>
</feature>
<evidence type="ECO:0000256" key="3">
    <source>
        <dbReference type="ARBA" id="ARBA00022483"/>
    </source>
</evidence>
<name>A0A388LPM2_CHABU</name>
<keyword evidence="8" id="KW-1185">Reference proteome</keyword>
<dbReference type="InterPro" id="IPR033961">
    <property type="entry name" value="Exo84"/>
</dbReference>